<evidence type="ECO:0000313" key="3">
    <source>
        <dbReference type="Proteomes" id="UP001596012"/>
    </source>
</evidence>
<feature type="compositionally biased region" description="Basic residues" evidence="1">
    <location>
        <begin position="46"/>
        <end position="57"/>
    </location>
</feature>
<dbReference type="EMBL" id="JBHSFG010000052">
    <property type="protein sequence ID" value="MFC4468614.1"/>
    <property type="molecule type" value="Genomic_DNA"/>
</dbReference>
<feature type="compositionally biased region" description="Basic and acidic residues" evidence="1">
    <location>
        <begin position="20"/>
        <end position="38"/>
    </location>
</feature>
<evidence type="ECO:0000313" key="2">
    <source>
        <dbReference type="EMBL" id="MFC4468614.1"/>
    </source>
</evidence>
<evidence type="ECO:0000256" key="1">
    <source>
        <dbReference type="SAM" id="MobiDB-lite"/>
    </source>
</evidence>
<reference evidence="3" key="1">
    <citation type="journal article" date="2019" name="Int. J. Syst. Evol. Microbiol.">
        <title>The Global Catalogue of Microorganisms (GCM) 10K type strain sequencing project: providing services to taxonomists for standard genome sequencing and annotation.</title>
        <authorList>
            <consortium name="The Broad Institute Genomics Platform"/>
            <consortium name="The Broad Institute Genome Sequencing Center for Infectious Disease"/>
            <person name="Wu L."/>
            <person name="Ma J."/>
        </authorList>
    </citation>
    <scope>NUCLEOTIDE SEQUENCE [LARGE SCALE GENOMIC DNA]</scope>
    <source>
        <strain evidence="3">DT43</strain>
    </source>
</reference>
<feature type="region of interest" description="Disordered" evidence="1">
    <location>
        <begin position="1"/>
        <end position="57"/>
    </location>
</feature>
<sequence>MAELGRAGHHPDHLGSGTRGDLDGQRADRTRRAGHHDPLAGPYRRDRVHRGPGRARR</sequence>
<dbReference type="Proteomes" id="UP001596012">
    <property type="component" value="Unassembled WGS sequence"/>
</dbReference>
<keyword evidence="3" id="KW-1185">Reference proteome</keyword>
<protein>
    <submittedName>
        <fullName evidence="2">Uncharacterized protein</fullName>
    </submittedName>
</protein>
<accession>A0ABV8YX18</accession>
<organism evidence="2 3">
    <name type="scientific">Streptomyces xiangluensis</name>
    <dbReference type="NCBI Taxonomy" id="2665720"/>
    <lineage>
        <taxon>Bacteria</taxon>
        <taxon>Bacillati</taxon>
        <taxon>Actinomycetota</taxon>
        <taxon>Actinomycetes</taxon>
        <taxon>Kitasatosporales</taxon>
        <taxon>Streptomycetaceae</taxon>
        <taxon>Streptomyces</taxon>
    </lineage>
</organism>
<proteinExistence type="predicted"/>
<comment type="caution">
    <text evidence="2">The sequence shown here is derived from an EMBL/GenBank/DDBJ whole genome shotgun (WGS) entry which is preliminary data.</text>
</comment>
<name>A0ABV8YX18_9ACTN</name>
<dbReference type="RefSeq" id="WP_386346549.1">
    <property type="nucleotide sequence ID" value="NZ_JBHSFG010000052.1"/>
</dbReference>
<gene>
    <name evidence="2" type="ORF">ACFPH6_29470</name>
</gene>